<organism evidence="1 2">
    <name type="scientific">Sclerotinia sclerotiorum (strain ATCC 18683 / 1980 / Ss-1)</name>
    <name type="common">White mold</name>
    <name type="synonym">Whetzelinia sclerotiorum</name>
    <dbReference type="NCBI Taxonomy" id="665079"/>
    <lineage>
        <taxon>Eukaryota</taxon>
        <taxon>Fungi</taxon>
        <taxon>Dikarya</taxon>
        <taxon>Ascomycota</taxon>
        <taxon>Pezizomycotina</taxon>
        <taxon>Leotiomycetes</taxon>
        <taxon>Helotiales</taxon>
        <taxon>Sclerotiniaceae</taxon>
        <taxon>Sclerotinia</taxon>
    </lineage>
</organism>
<dbReference type="EMBL" id="CP017819">
    <property type="protein sequence ID" value="APA10286.1"/>
    <property type="molecule type" value="Genomic_DNA"/>
</dbReference>
<name>A0A1D9Q5W7_SCLS1</name>
<accession>A0A1D9Q5W7</accession>
<protein>
    <submittedName>
        <fullName evidence="1">Uncharacterized protein</fullName>
    </submittedName>
</protein>
<dbReference type="AlphaFoldDB" id="A0A1D9Q5W7"/>
<gene>
    <name evidence="1" type="ORF">sscle_06g050560</name>
</gene>
<evidence type="ECO:0000313" key="2">
    <source>
        <dbReference type="Proteomes" id="UP000177798"/>
    </source>
</evidence>
<proteinExistence type="predicted"/>
<reference evidence="2" key="1">
    <citation type="journal article" date="2017" name="Genome Biol. Evol.">
        <title>The complete genome sequence of the phytopathogenic fungus Sclerotinia sclerotiorum reveals insights into the genome architecture of broad host range pathogens.</title>
        <authorList>
            <person name="Derbyshire M."/>
            <person name="Denton-Giles M."/>
            <person name="Hegedus D."/>
            <person name="Seifbarghy S."/>
            <person name="Rollins J."/>
            <person name="van Kan J."/>
            <person name="Seidl M.F."/>
            <person name="Faino L."/>
            <person name="Mbengue M."/>
            <person name="Navaud O."/>
            <person name="Raffaele S."/>
            <person name="Hammond-Kosack K."/>
            <person name="Heard S."/>
            <person name="Oliver R."/>
        </authorList>
    </citation>
    <scope>NUCLEOTIDE SEQUENCE [LARGE SCALE GENOMIC DNA]</scope>
    <source>
        <strain evidence="2">ATCC 18683 / 1980 / Ss-1</strain>
    </source>
</reference>
<evidence type="ECO:0000313" key="1">
    <source>
        <dbReference type="EMBL" id="APA10286.1"/>
    </source>
</evidence>
<sequence length="240" mass="28045">MALVHSDSYENPFHGEWALFGFPLGSHPVESALLEAARMLIRDWKGGQDIIAQLKRLRSNTIKFLERQYQKIQKAADELVQFIKYNKKHGQLFDPANSSFKFLYGDQDEAFVLLHDYAEPFSRELTMASKIKICRLNGSYQKRFDMLPIEIALRKCTDAYKAHDGEGFIKYFKIAVDDMDAQYIEIRNARKQLFKWDLKRPGDVAEIDVQPLRCDERIVWDKVEPDMIFGDCYVPTDNEY</sequence>
<dbReference type="VEuPathDB" id="FungiDB:sscle_06g050560"/>
<dbReference type="Proteomes" id="UP000177798">
    <property type="component" value="Chromosome 6"/>
</dbReference>
<dbReference type="OrthoDB" id="3523008at2759"/>